<keyword evidence="4 6" id="KW-0949">S-adenosyl-L-methionine</keyword>
<evidence type="ECO:0000256" key="4">
    <source>
        <dbReference type="ARBA" id="ARBA00022691"/>
    </source>
</evidence>
<feature type="compositionally biased region" description="Basic and acidic residues" evidence="7">
    <location>
        <begin position="224"/>
        <end position="233"/>
    </location>
</feature>
<dbReference type="GO" id="GO:0005634">
    <property type="term" value="C:nucleus"/>
    <property type="evidence" value="ECO:0007669"/>
    <property type="project" value="UniProtKB-SubCell"/>
</dbReference>
<protein>
    <recommendedName>
        <fullName evidence="6">Ribosomal lysine N-methyltransferase 4</fullName>
        <ecNumber evidence="6">2.1.1.-</ecNumber>
    </recommendedName>
</protein>
<sequence length="494" mass="55105">MDTVSELLDWFQTSGGSLDRSSVGFTVFPGCGRGAVALKDIPEGHVLFKIPRGLLLSAETSSLPGLIGLDRWKEAKMHMGWVGLILCMMWETVQGPSSKWSKYLESLPKTFDTPMFWSDAELGELKGTSVVDKLGKADAEKDFTEKLLPMVQSRPDLFLPETISVYYTLEIYHVMGSRILSRSFDVEKDEDQPEEDAGDETDGVAANTSLGSAMDVDLPQEETESAHGDSEHTDGDEDAEDEEEEPSGVSMVPLADMLNARYDSENAKLFHEKDDLRMVSTKPIKAGEQIWNTYGDLPNAELLRRYGHVDLVPLPNGELGNPGDVVEITADLAVAVLQTGDDAATKERIDWWLEQGGDDVVVLESDLEVPLALVSLIRLLRLTADEWEKTVEKDKVPKPKLDTEVLAVVYAVLERRLKEYPSTFDDDVELLRDESLSLNRRLALVVRIGEKRILQSAIQKIKGQQLEAQKGDGSRKRKTRPDQEGERMSKTQRR</sequence>
<keyword evidence="3 6" id="KW-0808">Transferase</keyword>
<dbReference type="InterPro" id="IPR044430">
    <property type="entry name" value="SETD6_SET"/>
</dbReference>
<dbReference type="SUPFAM" id="SSF81822">
    <property type="entry name" value="RuBisCo LSMT C-terminal, substrate-binding domain"/>
    <property type="match status" value="1"/>
</dbReference>
<keyword evidence="2 6" id="KW-0489">Methyltransferase</keyword>
<keyword evidence="5 6" id="KW-0539">Nucleus</keyword>
<feature type="region of interest" description="Disordered" evidence="7">
    <location>
        <begin position="185"/>
        <end position="206"/>
    </location>
</feature>
<dbReference type="SUPFAM" id="SSF82199">
    <property type="entry name" value="SET domain"/>
    <property type="match status" value="1"/>
</dbReference>
<comment type="similarity">
    <text evidence="6">Belongs to the class V-like SAM-binding methyltransferase superfamily. Histone-lysine methyltransferase family. SETD6 subfamily.</text>
</comment>
<dbReference type="PANTHER" id="PTHR13271:SF34">
    <property type="entry name" value="N-LYSINE METHYLTRANSFERASE SETD6"/>
    <property type="match status" value="1"/>
</dbReference>
<comment type="function">
    <text evidence="6">S-adenosyl-L-methionine-dependent protein-lysine N-methyltransferase that monomethylates 60S ribosomal protein L42.</text>
</comment>
<keyword evidence="10" id="KW-1185">Reference proteome</keyword>
<dbReference type="PIRSF" id="PIRSF011771">
    <property type="entry name" value="RMS1_SET"/>
    <property type="match status" value="1"/>
</dbReference>
<evidence type="ECO:0000313" key="9">
    <source>
        <dbReference type="EMBL" id="KAJ7354668.1"/>
    </source>
</evidence>
<feature type="compositionally biased region" description="Acidic residues" evidence="7">
    <location>
        <begin position="187"/>
        <end position="202"/>
    </location>
</feature>
<dbReference type="Pfam" id="PF00856">
    <property type="entry name" value="SET"/>
    <property type="match status" value="1"/>
</dbReference>
<comment type="subcellular location">
    <subcellularLocation>
        <location evidence="1 6">Nucleus</location>
    </subcellularLocation>
</comment>
<dbReference type="InterPro" id="IPR050600">
    <property type="entry name" value="SETD3_SETD6_MTase"/>
</dbReference>
<dbReference type="Pfam" id="PF09273">
    <property type="entry name" value="Rubis-subs-bind"/>
    <property type="match status" value="1"/>
</dbReference>
<dbReference type="Gene3D" id="3.90.1410.10">
    <property type="entry name" value="set domain protein methyltransferase, domain 1"/>
    <property type="match status" value="1"/>
</dbReference>
<evidence type="ECO:0000256" key="6">
    <source>
        <dbReference type="PIRNR" id="PIRNR011771"/>
    </source>
</evidence>
<evidence type="ECO:0000313" key="10">
    <source>
        <dbReference type="Proteomes" id="UP001218218"/>
    </source>
</evidence>
<dbReference type="EC" id="2.1.1.-" evidence="6"/>
<dbReference type="PROSITE" id="PS50280">
    <property type="entry name" value="SET"/>
    <property type="match status" value="1"/>
</dbReference>
<proteinExistence type="inferred from homology"/>
<reference evidence="9" key="1">
    <citation type="submission" date="2023-03" db="EMBL/GenBank/DDBJ databases">
        <title>Massive genome expansion in bonnet fungi (Mycena s.s.) driven by repeated elements and novel gene families across ecological guilds.</title>
        <authorList>
            <consortium name="Lawrence Berkeley National Laboratory"/>
            <person name="Harder C.B."/>
            <person name="Miyauchi S."/>
            <person name="Viragh M."/>
            <person name="Kuo A."/>
            <person name="Thoen E."/>
            <person name="Andreopoulos B."/>
            <person name="Lu D."/>
            <person name="Skrede I."/>
            <person name="Drula E."/>
            <person name="Henrissat B."/>
            <person name="Morin E."/>
            <person name="Kohler A."/>
            <person name="Barry K."/>
            <person name="LaButti K."/>
            <person name="Morin E."/>
            <person name="Salamov A."/>
            <person name="Lipzen A."/>
            <person name="Mereny Z."/>
            <person name="Hegedus B."/>
            <person name="Baldrian P."/>
            <person name="Stursova M."/>
            <person name="Weitz H."/>
            <person name="Taylor A."/>
            <person name="Grigoriev I.V."/>
            <person name="Nagy L.G."/>
            <person name="Martin F."/>
            <person name="Kauserud H."/>
        </authorList>
    </citation>
    <scope>NUCLEOTIDE SEQUENCE</scope>
    <source>
        <strain evidence="9">CBHHK002</strain>
    </source>
</reference>
<dbReference type="InterPro" id="IPR046341">
    <property type="entry name" value="SET_dom_sf"/>
</dbReference>
<evidence type="ECO:0000256" key="2">
    <source>
        <dbReference type="ARBA" id="ARBA00022603"/>
    </source>
</evidence>
<dbReference type="Gene3D" id="3.90.1420.10">
    <property type="entry name" value="Rubisco LSMT, substrate-binding domain"/>
    <property type="match status" value="1"/>
</dbReference>
<evidence type="ECO:0000256" key="5">
    <source>
        <dbReference type="ARBA" id="ARBA00023242"/>
    </source>
</evidence>
<evidence type="ECO:0000256" key="7">
    <source>
        <dbReference type="SAM" id="MobiDB-lite"/>
    </source>
</evidence>
<dbReference type="InterPro" id="IPR011383">
    <property type="entry name" value="N-lys_methylase_SETD6"/>
</dbReference>
<dbReference type="CDD" id="cd19178">
    <property type="entry name" value="SET_SETD6"/>
    <property type="match status" value="1"/>
</dbReference>
<dbReference type="Proteomes" id="UP001218218">
    <property type="component" value="Unassembled WGS sequence"/>
</dbReference>
<feature type="domain" description="SET" evidence="8">
    <location>
        <begin position="21"/>
        <end position="295"/>
    </location>
</feature>
<dbReference type="AlphaFoldDB" id="A0AAD7ACD2"/>
<feature type="region of interest" description="Disordered" evidence="7">
    <location>
        <begin position="462"/>
        <end position="494"/>
    </location>
</feature>
<dbReference type="InterPro" id="IPR036464">
    <property type="entry name" value="Rubisco_LSMT_subst-bd_sf"/>
</dbReference>
<feature type="region of interest" description="Disordered" evidence="7">
    <location>
        <begin position="220"/>
        <end position="251"/>
    </location>
</feature>
<dbReference type="GO" id="GO:0016279">
    <property type="term" value="F:protein-lysine N-methyltransferase activity"/>
    <property type="evidence" value="ECO:0007669"/>
    <property type="project" value="UniProtKB-UniRule"/>
</dbReference>
<evidence type="ECO:0000256" key="3">
    <source>
        <dbReference type="ARBA" id="ARBA00022679"/>
    </source>
</evidence>
<organism evidence="9 10">
    <name type="scientific">Mycena albidolilacea</name>
    <dbReference type="NCBI Taxonomy" id="1033008"/>
    <lineage>
        <taxon>Eukaryota</taxon>
        <taxon>Fungi</taxon>
        <taxon>Dikarya</taxon>
        <taxon>Basidiomycota</taxon>
        <taxon>Agaricomycotina</taxon>
        <taxon>Agaricomycetes</taxon>
        <taxon>Agaricomycetidae</taxon>
        <taxon>Agaricales</taxon>
        <taxon>Marasmiineae</taxon>
        <taxon>Mycenaceae</taxon>
        <taxon>Mycena</taxon>
    </lineage>
</organism>
<dbReference type="PANTHER" id="PTHR13271">
    <property type="entry name" value="UNCHARACTERIZED PUTATIVE METHYLTRANSFERASE"/>
    <property type="match status" value="1"/>
</dbReference>
<dbReference type="InterPro" id="IPR001214">
    <property type="entry name" value="SET_dom"/>
</dbReference>
<gene>
    <name evidence="9" type="ORF">DFH08DRAFT_922921</name>
</gene>
<accession>A0AAD7ACD2</accession>
<dbReference type="GO" id="GO:0032259">
    <property type="term" value="P:methylation"/>
    <property type="evidence" value="ECO:0007669"/>
    <property type="project" value="UniProtKB-KW"/>
</dbReference>
<feature type="compositionally biased region" description="Acidic residues" evidence="7">
    <location>
        <begin position="234"/>
        <end position="246"/>
    </location>
</feature>
<comment type="caution">
    <text evidence="9">The sequence shown here is derived from an EMBL/GenBank/DDBJ whole genome shotgun (WGS) entry which is preliminary data.</text>
</comment>
<evidence type="ECO:0000259" key="8">
    <source>
        <dbReference type="PROSITE" id="PS50280"/>
    </source>
</evidence>
<dbReference type="InterPro" id="IPR015353">
    <property type="entry name" value="Rubisco_LSMT_subst-bd"/>
</dbReference>
<name>A0AAD7ACD2_9AGAR</name>
<evidence type="ECO:0000256" key="1">
    <source>
        <dbReference type="ARBA" id="ARBA00004123"/>
    </source>
</evidence>
<feature type="compositionally biased region" description="Basic and acidic residues" evidence="7">
    <location>
        <begin position="469"/>
        <end position="494"/>
    </location>
</feature>
<dbReference type="EMBL" id="JARIHO010000010">
    <property type="protein sequence ID" value="KAJ7354668.1"/>
    <property type="molecule type" value="Genomic_DNA"/>
</dbReference>